<reference evidence="3" key="1">
    <citation type="submission" date="2020-05" db="EMBL/GenBank/DDBJ databases">
        <authorList>
            <person name="Chiriac C."/>
            <person name="Salcher M."/>
            <person name="Ghai R."/>
            <person name="Kavagutti S V."/>
        </authorList>
    </citation>
    <scope>NUCLEOTIDE SEQUENCE</scope>
</reference>
<sequence>MKYAGFWIRFVALLIDCIIIVPLNNYILSYMGDGMKHLIAIPMMAVICTQLMQAQEADGYYGILNANSALIDSISNESGTLTGDFSTQSLLGPVEHAQWATDGPVVVSTSGEVLGTLSTVDTNTHSLFNESIYVQVPYTDRCEACIGSLNDNFSTEGPKIYDSQSSELKDKTGEVIGAPLKENP</sequence>
<evidence type="ECO:0000313" key="3">
    <source>
        <dbReference type="EMBL" id="CAB5033309.1"/>
    </source>
</evidence>
<keyword evidence="2" id="KW-0812">Transmembrane</keyword>
<evidence type="ECO:0000256" key="2">
    <source>
        <dbReference type="SAM" id="Phobius"/>
    </source>
</evidence>
<protein>
    <submittedName>
        <fullName evidence="3">Unannotated protein</fullName>
    </submittedName>
</protein>
<keyword evidence="2" id="KW-1133">Transmembrane helix</keyword>
<dbReference type="AlphaFoldDB" id="A0A6J7RX08"/>
<dbReference type="EMBL" id="CAFBPZ010000002">
    <property type="protein sequence ID" value="CAB5033309.1"/>
    <property type="molecule type" value="Genomic_DNA"/>
</dbReference>
<evidence type="ECO:0000256" key="1">
    <source>
        <dbReference type="SAM" id="MobiDB-lite"/>
    </source>
</evidence>
<organism evidence="3">
    <name type="scientific">freshwater metagenome</name>
    <dbReference type="NCBI Taxonomy" id="449393"/>
    <lineage>
        <taxon>unclassified sequences</taxon>
        <taxon>metagenomes</taxon>
        <taxon>ecological metagenomes</taxon>
    </lineage>
</organism>
<name>A0A6J7RX08_9ZZZZ</name>
<accession>A0A6J7RX08</accession>
<gene>
    <name evidence="3" type="ORF">UFOPK4237_00059</name>
</gene>
<feature type="region of interest" description="Disordered" evidence="1">
    <location>
        <begin position="156"/>
        <end position="184"/>
    </location>
</feature>
<keyword evidence="2" id="KW-0472">Membrane</keyword>
<proteinExistence type="predicted"/>
<feature type="transmembrane region" description="Helical" evidence="2">
    <location>
        <begin position="6"/>
        <end position="28"/>
    </location>
</feature>